<sequence>MVRDFRLLLSQLCEIQFNGSLLLVSSPAHSHFTCDKCNTSIANVELEMTHVVKEVVRELSKIGLPCSGCAVNHSYNLSPDSSTEVENFYHRDCLSICERCSDFSPIKSDETAKEWTKRFFLLCQFCRASGTTHSVESECELNPFSDVYARHLNIEEFDEYPLMPLELIFRATWHLTMGSRKFVEKIKRMRSCSRCGTDYGNRIYQRHSRDIIYTHSTFKVWREMTSHNATELKFVHFKERCLSCNAIHKPVGDISTVAVELEDVHGFIV</sequence>
<dbReference type="AlphaFoldDB" id="A0A2A6BJP5"/>
<reference evidence="2" key="1">
    <citation type="journal article" date="2008" name="Nat. Genet.">
        <title>The Pristionchus pacificus genome provides a unique perspective on nematode lifestyle and parasitism.</title>
        <authorList>
            <person name="Dieterich C."/>
            <person name="Clifton S.W."/>
            <person name="Schuster L.N."/>
            <person name="Chinwalla A."/>
            <person name="Delehaunty K."/>
            <person name="Dinkelacker I."/>
            <person name="Fulton L."/>
            <person name="Fulton R."/>
            <person name="Godfrey J."/>
            <person name="Minx P."/>
            <person name="Mitreva M."/>
            <person name="Roeseler W."/>
            <person name="Tian H."/>
            <person name="Witte H."/>
            <person name="Yang S.P."/>
            <person name="Wilson R.K."/>
            <person name="Sommer R.J."/>
        </authorList>
    </citation>
    <scope>NUCLEOTIDE SEQUENCE [LARGE SCALE GENOMIC DNA]</scope>
    <source>
        <strain evidence="2">PS312</strain>
    </source>
</reference>
<reference evidence="1" key="2">
    <citation type="submission" date="2022-06" db="UniProtKB">
        <authorList>
            <consortium name="EnsemblMetazoa"/>
        </authorList>
    </citation>
    <scope>IDENTIFICATION</scope>
    <source>
        <strain evidence="1">PS312</strain>
    </source>
</reference>
<dbReference type="EnsemblMetazoa" id="PPA39315.1">
    <property type="protein sequence ID" value="PPA39315.1"/>
    <property type="gene ID" value="WBGene00277684"/>
</dbReference>
<gene>
    <name evidence="1" type="primary">WBGene00277684</name>
</gene>
<name>A0A2A6BJP5_PRIPA</name>
<evidence type="ECO:0000313" key="1">
    <source>
        <dbReference type="EnsemblMetazoa" id="PPA39315.1"/>
    </source>
</evidence>
<keyword evidence="2" id="KW-1185">Reference proteome</keyword>
<proteinExistence type="predicted"/>
<protein>
    <submittedName>
        <fullName evidence="1">Uncharacterized protein</fullName>
    </submittedName>
</protein>
<organism evidence="1 2">
    <name type="scientific">Pristionchus pacificus</name>
    <name type="common">Parasitic nematode worm</name>
    <dbReference type="NCBI Taxonomy" id="54126"/>
    <lineage>
        <taxon>Eukaryota</taxon>
        <taxon>Metazoa</taxon>
        <taxon>Ecdysozoa</taxon>
        <taxon>Nematoda</taxon>
        <taxon>Chromadorea</taxon>
        <taxon>Rhabditida</taxon>
        <taxon>Rhabditina</taxon>
        <taxon>Diplogasteromorpha</taxon>
        <taxon>Diplogasteroidea</taxon>
        <taxon>Neodiplogasteridae</taxon>
        <taxon>Pristionchus</taxon>
    </lineage>
</organism>
<dbReference type="Proteomes" id="UP000005239">
    <property type="component" value="Unassembled WGS sequence"/>
</dbReference>
<accession>A0A2A6BJP5</accession>
<evidence type="ECO:0000313" key="2">
    <source>
        <dbReference type="Proteomes" id="UP000005239"/>
    </source>
</evidence>
<accession>A0A8R1UUL1</accession>